<evidence type="ECO:0008006" key="3">
    <source>
        <dbReference type="Google" id="ProtNLM"/>
    </source>
</evidence>
<accession>A0A7Y3SZI3</accession>
<dbReference type="RefSeq" id="WP_171298836.1">
    <property type="nucleotide sequence ID" value="NZ_CP077616.1"/>
</dbReference>
<comment type="caution">
    <text evidence="1">The sequence shown here is derived from an EMBL/GenBank/DDBJ whole genome shotgun (WGS) entry which is preliminary data.</text>
</comment>
<organism evidence="1 2">
    <name type="scientific">Clostridium estertheticum</name>
    <dbReference type="NCBI Taxonomy" id="238834"/>
    <lineage>
        <taxon>Bacteria</taxon>
        <taxon>Bacillati</taxon>
        <taxon>Bacillota</taxon>
        <taxon>Clostridia</taxon>
        <taxon>Eubacteriales</taxon>
        <taxon>Clostridiaceae</taxon>
        <taxon>Clostridium</taxon>
    </lineage>
</organism>
<protein>
    <recommendedName>
        <fullName evidence="3">AttH domain-containing protein</fullName>
    </recommendedName>
</protein>
<evidence type="ECO:0000313" key="2">
    <source>
        <dbReference type="Proteomes" id="UP000531659"/>
    </source>
</evidence>
<dbReference type="Proteomes" id="UP000531659">
    <property type="component" value="Unassembled WGS sequence"/>
</dbReference>
<dbReference type="AlphaFoldDB" id="A0A7Y3SZI3"/>
<sequence>MPKLGDVYERGNFFQQLVGAHKPSVDAMLSDRGYFGLVPSATFAYGCVRSEDGEIYELVRRFSRAKDESSKNTFSMLFIESTNVDGVSLRFDQERMKDAANSNDVEVFKDGNEAVWKSTANCLGKAFELRFSEDEFSWKEEGFFSLSGQMIKPGLHWYLPGRDYGTYYVSHIFEVEGKFEGRKVKGMIGFDQNYMGEGGNLYTNKDLVLENKGHIVWYTWATKYKDGTVEAGHLMLGHDRLGFAVITDGLNVVATQSIEGKVVKCADSPFAEKIEVTVDGERWEFLPDPRGKMPDMLLKHPPTPQQEGRWRRVGDTREPEVWFAWGETEPKHGCERETKFPTRR</sequence>
<name>A0A7Y3SZI3_9CLOT</name>
<evidence type="ECO:0000313" key="1">
    <source>
        <dbReference type="EMBL" id="NNU78261.1"/>
    </source>
</evidence>
<reference evidence="1 2" key="1">
    <citation type="submission" date="2020-05" db="EMBL/GenBank/DDBJ databases">
        <title>Complete genome of Clostridium estertheticum subspecies estertheticum, isolated from Vacuum packed lamb meat from New Zealand imported to Switzerland.</title>
        <authorList>
            <person name="Wambui J."/>
            <person name="Stevens M.J.A."/>
            <person name="Stephan R."/>
        </authorList>
    </citation>
    <scope>NUCLEOTIDE SEQUENCE [LARGE SCALE GENOMIC DNA]</scope>
    <source>
        <strain evidence="1 2">CEST001</strain>
    </source>
</reference>
<gene>
    <name evidence="1" type="ORF">HLQ16_20325</name>
</gene>
<dbReference type="GeneID" id="83594710"/>
<proteinExistence type="predicted"/>
<dbReference type="EMBL" id="JABEYB010000020">
    <property type="protein sequence ID" value="NNU78261.1"/>
    <property type="molecule type" value="Genomic_DNA"/>
</dbReference>